<protein>
    <submittedName>
        <fullName evidence="1">Uncharacterized protein</fullName>
    </submittedName>
</protein>
<comment type="caution">
    <text evidence="1">The sequence shown here is derived from an EMBL/GenBank/DDBJ whole genome shotgun (WGS) entry which is preliminary data.</text>
</comment>
<dbReference type="EMBL" id="JBGNUJ010000011">
    <property type="protein sequence ID" value="KAL3953658.1"/>
    <property type="molecule type" value="Genomic_DNA"/>
</dbReference>
<proteinExistence type="predicted"/>
<sequence length="121" mass="12828">MAAAGGNPATNVDGGRTRRRRWSEALPDPDEHEAGDGDDVSSSTAEAELTLELATPLTPKSLAAEHPTDVDVEMVDAESPSATTPNARMMDQNFEMPTPPDDISDEPNRDASPILVESAVE</sequence>
<accession>A0ACC4DC95</accession>
<gene>
    <name evidence="1" type="ORF">ACCO45_011614</name>
</gene>
<name>A0ACC4DC95_PURLI</name>
<organism evidence="1 2">
    <name type="scientific">Purpureocillium lilacinum</name>
    <name type="common">Paecilomyces lilacinus</name>
    <dbReference type="NCBI Taxonomy" id="33203"/>
    <lineage>
        <taxon>Eukaryota</taxon>
        <taxon>Fungi</taxon>
        <taxon>Dikarya</taxon>
        <taxon>Ascomycota</taxon>
        <taxon>Pezizomycotina</taxon>
        <taxon>Sordariomycetes</taxon>
        <taxon>Hypocreomycetidae</taxon>
        <taxon>Hypocreales</taxon>
        <taxon>Ophiocordycipitaceae</taxon>
        <taxon>Purpureocillium</taxon>
    </lineage>
</organism>
<evidence type="ECO:0000313" key="2">
    <source>
        <dbReference type="Proteomes" id="UP001638806"/>
    </source>
</evidence>
<dbReference type="Proteomes" id="UP001638806">
    <property type="component" value="Unassembled WGS sequence"/>
</dbReference>
<keyword evidence="2" id="KW-1185">Reference proteome</keyword>
<reference evidence="1" key="1">
    <citation type="submission" date="2024-12" db="EMBL/GenBank/DDBJ databases">
        <title>Comparative genomics and development of molecular markers within Purpureocillium lilacinum and among Purpureocillium species.</title>
        <authorList>
            <person name="Yeh Z.-Y."/>
            <person name="Ni N.-T."/>
            <person name="Lo P.-H."/>
            <person name="Mushyakhwo K."/>
            <person name="Lin C.-F."/>
            <person name="Nai Y.-S."/>
        </authorList>
    </citation>
    <scope>NUCLEOTIDE SEQUENCE</scope>
    <source>
        <strain evidence="1">NCHU-NPUST-175</strain>
    </source>
</reference>
<evidence type="ECO:0000313" key="1">
    <source>
        <dbReference type="EMBL" id="KAL3953658.1"/>
    </source>
</evidence>